<keyword evidence="3" id="KW-0732">Signal</keyword>
<dbReference type="InterPro" id="IPR003010">
    <property type="entry name" value="C-N_Hydrolase"/>
</dbReference>
<sequence>MQGPWLLLTAVLCFSTAHAFKAAVYEHVQSNVTSWETAVAANLDAYRQATANASSEGADIIVFPEDGILYRLKNREEVGKWAEDVPEAGVMLCGSQQMPLLSNLSCMAKNHSIYLVANIIDRKPCNESDHSCPRDKVKFFNTDVAFSRNGTLISRYHKNHLFVEPFMNPADPYEFAVFDTDFGARVGLFICFDVLFAESSLLVEKHNVTLGVMSSWWFDELPGWYSVGVQQAWSIHNGIPLLAAGIQRLELGSLGSGIYAGLRGPLNYTYSPDGKSKLLLADLSHTSSVEPRYHGDVLSPKQRYLNHADVSDHAAQELEQSSGDSRVCHGDFCCSLSYESEELHDKFVLLAKHGLTNVANYMELGIEKCILAVCESANGTLCKNFSTKSTTKFTKLQLTAEFTTNAAFPVLASNELALTPKDKWQFETTSANVSTVTLKENASDEGILQVVLYARKYESDRFIH</sequence>
<evidence type="ECO:0000259" key="4">
    <source>
        <dbReference type="PROSITE" id="PS50263"/>
    </source>
</evidence>
<dbReference type="InterPro" id="IPR043957">
    <property type="entry name" value="Vanin_C"/>
</dbReference>
<organism evidence="5">
    <name type="scientific">Hyalomma excavatum</name>
    <dbReference type="NCBI Taxonomy" id="257692"/>
    <lineage>
        <taxon>Eukaryota</taxon>
        <taxon>Metazoa</taxon>
        <taxon>Ecdysozoa</taxon>
        <taxon>Arthropoda</taxon>
        <taxon>Chelicerata</taxon>
        <taxon>Arachnida</taxon>
        <taxon>Acari</taxon>
        <taxon>Parasitiformes</taxon>
        <taxon>Ixodida</taxon>
        <taxon>Ixodoidea</taxon>
        <taxon>Ixodidae</taxon>
        <taxon>Hyalomminae</taxon>
        <taxon>Hyalomma</taxon>
    </lineage>
</organism>
<name>A0A131XD65_9ACAR</name>
<dbReference type="Pfam" id="PF00795">
    <property type="entry name" value="CN_hydrolase"/>
    <property type="match status" value="1"/>
</dbReference>
<dbReference type="AlphaFoldDB" id="A0A131XD65"/>
<dbReference type="PANTHER" id="PTHR10609:SF27">
    <property type="entry name" value="CN HYDROLASE DOMAIN-CONTAINING PROTEIN-RELATED"/>
    <property type="match status" value="1"/>
</dbReference>
<dbReference type="InterPro" id="IPR040154">
    <property type="entry name" value="Biotinidase/VNN"/>
</dbReference>
<comment type="similarity">
    <text evidence="1">Belongs to the carbon-nitrogen hydrolase superfamily. BTD/VNN family.</text>
</comment>
<feature type="domain" description="CN hydrolase" evidence="4">
    <location>
        <begin position="20"/>
        <end position="285"/>
    </location>
</feature>
<reference evidence="5" key="1">
    <citation type="journal article" date="2017" name="Ticks Tick Borne Dis.">
        <title>An insight into the sialome of Hyalomma excavatum.</title>
        <authorList>
            <person name="Ribeiro J.M."/>
            <person name="Slovak M."/>
            <person name="Francischetti I.M."/>
        </authorList>
    </citation>
    <scope>NUCLEOTIDE SEQUENCE</scope>
    <source>
        <strain evidence="5">Samish</strain>
        <tissue evidence="5">Salivary glands</tissue>
    </source>
</reference>
<evidence type="ECO:0000256" key="3">
    <source>
        <dbReference type="SAM" id="SignalP"/>
    </source>
</evidence>
<dbReference type="SUPFAM" id="SSF56317">
    <property type="entry name" value="Carbon-nitrogen hydrolase"/>
    <property type="match status" value="1"/>
</dbReference>
<dbReference type="PROSITE" id="PS50263">
    <property type="entry name" value="CN_HYDROLASE"/>
    <property type="match status" value="1"/>
</dbReference>
<feature type="signal peptide" evidence="3">
    <location>
        <begin position="1"/>
        <end position="19"/>
    </location>
</feature>
<keyword evidence="2" id="KW-0378">Hydrolase</keyword>
<dbReference type="Pfam" id="PF19018">
    <property type="entry name" value="Vanin_C"/>
    <property type="match status" value="1"/>
</dbReference>
<accession>A0A131XD65</accession>
<protein>
    <submittedName>
        <fullName evidence="5">Putative biotinidase and vanin</fullName>
    </submittedName>
</protein>
<feature type="chain" id="PRO_5007283740" evidence="3">
    <location>
        <begin position="20"/>
        <end position="464"/>
    </location>
</feature>
<evidence type="ECO:0000313" key="5">
    <source>
        <dbReference type="EMBL" id="JAP64352.1"/>
    </source>
</evidence>
<dbReference type="GO" id="GO:0016787">
    <property type="term" value="F:hydrolase activity"/>
    <property type="evidence" value="ECO:0007669"/>
    <property type="project" value="UniProtKB-KW"/>
</dbReference>
<dbReference type="PANTHER" id="PTHR10609">
    <property type="entry name" value="BIOTINIDASE-RELATED"/>
    <property type="match status" value="1"/>
</dbReference>
<dbReference type="InterPro" id="IPR036526">
    <property type="entry name" value="C-N_Hydrolase_sf"/>
</dbReference>
<evidence type="ECO:0000256" key="2">
    <source>
        <dbReference type="ARBA" id="ARBA00022801"/>
    </source>
</evidence>
<proteinExistence type="evidence at transcript level"/>
<dbReference type="Gene3D" id="3.60.110.10">
    <property type="entry name" value="Carbon-nitrogen hydrolase"/>
    <property type="match status" value="1"/>
</dbReference>
<dbReference type="EMBL" id="GEFH01004229">
    <property type="protein sequence ID" value="JAP64352.1"/>
    <property type="molecule type" value="mRNA"/>
</dbReference>
<evidence type="ECO:0000256" key="1">
    <source>
        <dbReference type="ARBA" id="ARBA00008225"/>
    </source>
</evidence>